<organism evidence="2 3">
    <name type="scientific">Hypocrea virens (strain Gv29-8 / FGSC 10586)</name>
    <name type="common">Gliocladium virens</name>
    <name type="synonym">Trichoderma virens</name>
    <dbReference type="NCBI Taxonomy" id="413071"/>
    <lineage>
        <taxon>Eukaryota</taxon>
        <taxon>Fungi</taxon>
        <taxon>Dikarya</taxon>
        <taxon>Ascomycota</taxon>
        <taxon>Pezizomycotina</taxon>
        <taxon>Sordariomycetes</taxon>
        <taxon>Hypocreomycetidae</taxon>
        <taxon>Hypocreales</taxon>
        <taxon>Hypocreaceae</taxon>
        <taxon>Trichoderma</taxon>
    </lineage>
</organism>
<dbReference type="EMBL" id="ABDF02000091">
    <property type="protein sequence ID" value="EHK15842.1"/>
    <property type="molecule type" value="Genomic_DNA"/>
</dbReference>
<dbReference type="VEuPathDB" id="FungiDB:TRIVIDRAFT_40032"/>
<feature type="non-terminal residue" evidence="2">
    <location>
        <position position="184"/>
    </location>
</feature>
<feature type="compositionally biased region" description="Basic and acidic residues" evidence="1">
    <location>
        <begin position="40"/>
        <end position="50"/>
    </location>
</feature>
<proteinExistence type="predicted"/>
<evidence type="ECO:0000313" key="3">
    <source>
        <dbReference type="Proteomes" id="UP000007115"/>
    </source>
</evidence>
<sequence>MDRRPPPGYSLPPYDDELDSPTSPTHGAAAVRLLTSVEESVDRDRDRDRPYVTPSSPVATPAFLNMSSSSISISTASLQPKDASKHQGSNPETSTMAFDECPAAASSLETKQEPEMQAATAADDPPPSPSVHHPLPFLDVNVPPPLYIKQVRKNNTAKLHSPKSSVLNDSPNLAEALPTIPEGP</sequence>
<feature type="region of interest" description="Disordered" evidence="1">
    <location>
        <begin position="1"/>
        <end position="139"/>
    </location>
</feature>
<reference evidence="2 3" key="1">
    <citation type="journal article" date="2011" name="Genome Biol.">
        <title>Comparative genome sequence analysis underscores mycoparasitism as the ancestral life style of Trichoderma.</title>
        <authorList>
            <person name="Kubicek C.P."/>
            <person name="Herrera-Estrella A."/>
            <person name="Seidl-Seiboth V."/>
            <person name="Martinez D.A."/>
            <person name="Druzhinina I.S."/>
            <person name="Thon M."/>
            <person name="Zeilinger S."/>
            <person name="Casas-Flores S."/>
            <person name="Horwitz B.A."/>
            <person name="Mukherjee P.K."/>
            <person name="Mukherjee M."/>
            <person name="Kredics L."/>
            <person name="Alcaraz L.D."/>
            <person name="Aerts A."/>
            <person name="Antal Z."/>
            <person name="Atanasova L."/>
            <person name="Cervantes-Badillo M.G."/>
            <person name="Challacombe J."/>
            <person name="Chertkov O."/>
            <person name="McCluskey K."/>
            <person name="Coulpier F."/>
            <person name="Deshpande N."/>
            <person name="von Doehren H."/>
            <person name="Ebbole D.J."/>
            <person name="Esquivel-Naranjo E.U."/>
            <person name="Fekete E."/>
            <person name="Flipphi M."/>
            <person name="Glaser F."/>
            <person name="Gomez-Rodriguez E.Y."/>
            <person name="Gruber S."/>
            <person name="Han C."/>
            <person name="Henrissat B."/>
            <person name="Hermosa R."/>
            <person name="Hernandez-Onate M."/>
            <person name="Karaffa L."/>
            <person name="Kosti I."/>
            <person name="Le Crom S."/>
            <person name="Lindquist E."/>
            <person name="Lucas S."/>
            <person name="Luebeck M."/>
            <person name="Luebeck P.S."/>
            <person name="Margeot A."/>
            <person name="Metz B."/>
            <person name="Misra M."/>
            <person name="Nevalainen H."/>
            <person name="Omann M."/>
            <person name="Packer N."/>
            <person name="Perrone G."/>
            <person name="Uresti-Rivera E.E."/>
            <person name="Salamov A."/>
            <person name="Schmoll M."/>
            <person name="Seiboth B."/>
            <person name="Shapiro H."/>
            <person name="Sukno S."/>
            <person name="Tamayo-Ramos J.A."/>
            <person name="Tisch D."/>
            <person name="Wiest A."/>
            <person name="Wilkinson H.H."/>
            <person name="Zhang M."/>
            <person name="Coutinho P.M."/>
            <person name="Kenerley C.M."/>
            <person name="Monte E."/>
            <person name="Baker S.E."/>
            <person name="Grigoriev I.V."/>
        </authorList>
    </citation>
    <scope>NUCLEOTIDE SEQUENCE [LARGE SCALE GENOMIC DNA]</scope>
    <source>
        <strain evidence="3">Gv29-8 / FGSC 10586</strain>
    </source>
</reference>
<dbReference type="InParanoid" id="G9NAI1"/>
<dbReference type="OMA" id="TPSACHH"/>
<dbReference type="GeneID" id="25793864"/>
<evidence type="ECO:0000313" key="2">
    <source>
        <dbReference type="EMBL" id="EHK15842.1"/>
    </source>
</evidence>
<dbReference type="RefSeq" id="XP_013950055.1">
    <property type="nucleotide sequence ID" value="XM_014094580.1"/>
</dbReference>
<dbReference type="HOGENOM" id="CLU_1471582_0_0_1"/>
<name>G9NAI1_HYPVG</name>
<accession>G9NAI1</accession>
<gene>
    <name evidence="2" type="ORF">TRIVIDRAFT_40032</name>
</gene>
<dbReference type="eggNOG" id="ENOG502RM0G">
    <property type="taxonomic scope" value="Eukaryota"/>
</dbReference>
<comment type="caution">
    <text evidence="2">The sequence shown here is derived from an EMBL/GenBank/DDBJ whole genome shotgun (WGS) entry which is preliminary data.</text>
</comment>
<evidence type="ECO:0000256" key="1">
    <source>
        <dbReference type="SAM" id="MobiDB-lite"/>
    </source>
</evidence>
<dbReference type="AlphaFoldDB" id="G9NAI1"/>
<protein>
    <submittedName>
        <fullName evidence="2">Uncharacterized protein</fullName>
    </submittedName>
</protein>
<dbReference type="OrthoDB" id="4897424at2759"/>
<feature type="compositionally biased region" description="Pro residues" evidence="1">
    <location>
        <begin position="1"/>
        <end position="10"/>
    </location>
</feature>
<dbReference type="Proteomes" id="UP000007115">
    <property type="component" value="Unassembled WGS sequence"/>
</dbReference>
<keyword evidence="3" id="KW-1185">Reference proteome</keyword>
<feature type="compositionally biased region" description="Polar residues" evidence="1">
    <location>
        <begin position="153"/>
        <end position="171"/>
    </location>
</feature>
<feature type="compositionally biased region" description="Polar residues" evidence="1">
    <location>
        <begin position="86"/>
        <end position="96"/>
    </location>
</feature>
<feature type="region of interest" description="Disordered" evidence="1">
    <location>
        <begin position="151"/>
        <end position="184"/>
    </location>
</feature>